<reference evidence="1" key="1">
    <citation type="submission" date="2020-08" db="EMBL/GenBank/DDBJ databases">
        <title>Multicomponent nature underlies the extraordinary mechanical properties of spider dragline silk.</title>
        <authorList>
            <person name="Kono N."/>
            <person name="Nakamura H."/>
            <person name="Mori M."/>
            <person name="Yoshida Y."/>
            <person name="Ohtoshi R."/>
            <person name="Malay A.D."/>
            <person name="Moran D.A.P."/>
            <person name="Tomita M."/>
            <person name="Numata K."/>
            <person name="Arakawa K."/>
        </authorList>
    </citation>
    <scope>NUCLEOTIDE SEQUENCE</scope>
</reference>
<sequence length="102" mass="11038">MFALVHQNVNLLQQLSSISLPLEDGVLHSVEQNSKNSAIALDTVTEFLSQLLGNVLQGKAAHSFNIKSVQLLLSNAPNVSNLHSGEFTKAGQPAFSQFCYVQ</sequence>
<name>A0A8X6QZN8_NEPPI</name>
<evidence type="ECO:0000313" key="1">
    <source>
        <dbReference type="EMBL" id="GFU45418.1"/>
    </source>
</evidence>
<proteinExistence type="predicted"/>
<organism evidence="1 2">
    <name type="scientific">Nephila pilipes</name>
    <name type="common">Giant wood spider</name>
    <name type="synonym">Nephila maculata</name>
    <dbReference type="NCBI Taxonomy" id="299642"/>
    <lineage>
        <taxon>Eukaryota</taxon>
        <taxon>Metazoa</taxon>
        <taxon>Ecdysozoa</taxon>
        <taxon>Arthropoda</taxon>
        <taxon>Chelicerata</taxon>
        <taxon>Arachnida</taxon>
        <taxon>Araneae</taxon>
        <taxon>Araneomorphae</taxon>
        <taxon>Entelegynae</taxon>
        <taxon>Araneoidea</taxon>
        <taxon>Nephilidae</taxon>
        <taxon>Nephila</taxon>
    </lineage>
</organism>
<evidence type="ECO:0000313" key="2">
    <source>
        <dbReference type="Proteomes" id="UP000887013"/>
    </source>
</evidence>
<accession>A0A8X6QZN8</accession>
<dbReference type="EMBL" id="BMAW01036724">
    <property type="protein sequence ID" value="GFU45418.1"/>
    <property type="molecule type" value="Genomic_DNA"/>
</dbReference>
<dbReference type="AlphaFoldDB" id="A0A8X6QZN8"/>
<gene>
    <name evidence="1" type="ORF">NPIL_87551</name>
</gene>
<dbReference type="Proteomes" id="UP000887013">
    <property type="component" value="Unassembled WGS sequence"/>
</dbReference>
<comment type="caution">
    <text evidence="1">The sequence shown here is derived from an EMBL/GenBank/DDBJ whole genome shotgun (WGS) entry which is preliminary data.</text>
</comment>
<keyword evidence="2" id="KW-1185">Reference proteome</keyword>
<protein>
    <submittedName>
        <fullName evidence="1">Uncharacterized protein</fullName>
    </submittedName>
</protein>